<dbReference type="SUPFAM" id="SSF52540">
    <property type="entry name" value="P-loop containing nucleoside triphosphate hydrolases"/>
    <property type="match status" value="1"/>
</dbReference>
<dbReference type="InterPro" id="IPR027417">
    <property type="entry name" value="P-loop_NTPase"/>
</dbReference>
<organism evidence="5 6">
    <name type="scientific">Pseudomonas fluorescens</name>
    <dbReference type="NCBI Taxonomy" id="294"/>
    <lineage>
        <taxon>Bacteria</taxon>
        <taxon>Pseudomonadati</taxon>
        <taxon>Pseudomonadota</taxon>
        <taxon>Gammaproteobacteria</taxon>
        <taxon>Pseudomonadales</taxon>
        <taxon>Pseudomonadaceae</taxon>
        <taxon>Pseudomonas</taxon>
    </lineage>
</organism>
<protein>
    <submittedName>
        <fullName evidence="5">HTH-type transcriptional regulator MalT</fullName>
    </submittedName>
</protein>
<keyword evidence="3" id="KW-0804">Transcription</keyword>
<dbReference type="InterPro" id="IPR059106">
    <property type="entry name" value="WHD_MalT"/>
</dbReference>
<name>A0A5E7UXM6_PSEFL</name>
<dbReference type="Pfam" id="PF00196">
    <property type="entry name" value="GerE"/>
    <property type="match status" value="1"/>
</dbReference>
<evidence type="ECO:0000313" key="5">
    <source>
        <dbReference type="EMBL" id="VVQ15833.1"/>
    </source>
</evidence>
<dbReference type="Gene3D" id="1.25.40.10">
    <property type="entry name" value="Tetratricopeptide repeat domain"/>
    <property type="match status" value="1"/>
</dbReference>
<dbReference type="GO" id="GO:0003677">
    <property type="term" value="F:DNA binding"/>
    <property type="evidence" value="ECO:0007669"/>
    <property type="project" value="UniProtKB-KW"/>
</dbReference>
<dbReference type="InterPro" id="IPR000792">
    <property type="entry name" value="Tscrpt_reg_LuxR_C"/>
</dbReference>
<dbReference type="PRINTS" id="PR00038">
    <property type="entry name" value="HTHLUXR"/>
</dbReference>
<dbReference type="PROSITE" id="PS50043">
    <property type="entry name" value="HTH_LUXR_2"/>
    <property type="match status" value="1"/>
</dbReference>
<dbReference type="InterPro" id="IPR011990">
    <property type="entry name" value="TPR-like_helical_dom_sf"/>
</dbReference>
<feature type="domain" description="HTH luxR-type" evidence="4">
    <location>
        <begin position="848"/>
        <end position="913"/>
    </location>
</feature>
<keyword evidence="1" id="KW-0805">Transcription regulation</keyword>
<evidence type="ECO:0000256" key="3">
    <source>
        <dbReference type="ARBA" id="ARBA00023163"/>
    </source>
</evidence>
<dbReference type="AlphaFoldDB" id="A0A5E7UXM6"/>
<dbReference type="Proteomes" id="UP000381378">
    <property type="component" value="Unassembled WGS sequence"/>
</dbReference>
<dbReference type="PANTHER" id="PTHR44688">
    <property type="entry name" value="DNA-BINDING TRANSCRIPTIONAL ACTIVATOR DEVR_DOSR"/>
    <property type="match status" value="1"/>
</dbReference>
<dbReference type="InterPro" id="IPR016032">
    <property type="entry name" value="Sig_transdc_resp-reg_C-effctor"/>
</dbReference>
<dbReference type="SMART" id="SM00421">
    <property type="entry name" value="HTH_LUXR"/>
    <property type="match status" value="1"/>
</dbReference>
<dbReference type="GO" id="GO:0006355">
    <property type="term" value="P:regulation of DNA-templated transcription"/>
    <property type="evidence" value="ECO:0007669"/>
    <property type="project" value="InterPro"/>
</dbReference>
<dbReference type="SUPFAM" id="SSF46894">
    <property type="entry name" value="C-terminal effector domain of the bipartite response regulators"/>
    <property type="match status" value="1"/>
</dbReference>
<dbReference type="EMBL" id="CABVJF010000017">
    <property type="protein sequence ID" value="VVQ15833.1"/>
    <property type="molecule type" value="Genomic_DNA"/>
</dbReference>
<proteinExistence type="predicted"/>
<dbReference type="OrthoDB" id="1123107at2"/>
<evidence type="ECO:0000256" key="1">
    <source>
        <dbReference type="ARBA" id="ARBA00023015"/>
    </source>
</evidence>
<evidence type="ECO:0000259" key="4">
    <source>
        <dbReference type="PROSITE" id="PS50043"/>
    </source>
</evidence>
<evidence type="ECO:0000313" key="6">
    <source>
        <dbReference type="Proteomes" id="UP000381378"/>
    </source>
</evidence>
<dbReference type="Pfam" id="PF25873">
    <property type="entry name" value="WHD_MalT"/>
    <property type="match status" value="1"/>
</dbReference>
<gene>
    <name evidence="5" type="primary">malT_5</name>
    <name evidence="5" type="ORF">PS928_04313</name>
</gene>
<dbReference type="Gene3D" id="1.10.10.10">
    <property type="entry name" value="Winged helix-like DNA-binding domain superfamily/Winged helix DNA-binding domain"/>
    <property type="match status" value="1"/>
</dbReference>
<sequence>MSGTPLSQDSALRGELRVGRNDPPAFFFSALRTRVLKAFPLQADSKCLAIVAPVGYGKTVLMSMLLNDFRHAGKQCLWLSLDDRDLAIEGIISELGGMLHGDEQSLHPAHSLFRGHDLTERRIDMLIHLLNNHPLPLTIFIDNLHFCSDPGLGRLLDQMMFRTRDTLHLVVSSSREMPFDTTRAQLEGLIRQVGVAELSFGEAEVARLLDERLCQAIGESGVAEVTRKTEGWPAAVRMIKILLDGSEQPRLTLESFSGTDESLAQLLNRQVLSTFTAETRDFLLCLAQLRTFSEALCIEAVGGQEVHEHLHYLAEHNVFIIPLDHNRNWFRLHGLFREHLLRESDVLLRPSRRQEILTRAARWCEERSLWREAVEYAFAAGTTGNVVHILDHIAPFFVRNHGGVQYMDWLERLHGRGKQASAEAEYWFVWALAFRRRYEYAHKQITRLSARLQRRKPRADAGDLQRRIANLRISLDYWVDRLEDACLGARQWLDEVRNGEDDAFNLAAAHCIIGCYLINSLHLVEARQAVQSAREMAFQAEGVHAESWVACYDALIVITEGDYADAYASLVRAITRIRVELGDEAGICGTTALMAARCAVAMGLDAEARQLLELGIRSSRSHGFLDAAACGLEAGLMLWRGKDDDAVPMSVLRDVVAAYPQRLSLTFSCFLIRRLIVLGRLDEAVAEAERIGFGLASRQCRNRMENVQRVARLDALIAMTQIELQIVAGRYKQAIPMLNSEIRQAKLSGCNASLVELELNSALVAVRLQDPALGIRHMTRAVRIAASRRIARPFMDRIEVLRTLVSQSKPSVWGFATEEERVFFAQMCRQLNLNDQVKAANLVTAEGSSRALDVLTPREIELLGFIEAGLSNQQMADRIDVSVTTIKWHLQNLYGKLGVSSRTAALARARSMHLRA</sequence>
<keyword evidence="2" id="KW-0238">DNA-binding</keyword>
<dbReference type="InterPro" id="IPR036388">
    <property type="entry name" value="WH-like_DNA-bd_sf"/>
</dbReference>
<dbReference type="PANTHER" id="PTHR44688:SF16">
    <property type="entry name" value="DNA-BINDING TRANSCRIPTIONAL ACTIVATOR DEVR_DOSR"/>
    <property type="match status" value="1"/>
</dbReference>
<accession>A0A5E7UXM6</accession>
<dbReference type="Gene3D" id="3.40.50.300">
    <property type="entry name" value="P-loop containing nucleotide triphosphate hydrolases"/>
    <property type="match status" value="1"/>
</dbReference>
<dbReference type="CDD" id="cd06170">
    <property type="entry name" value="LuxR_C_like"/>
    <property type="match status" value="1"/>
</dbReference>
<reference evidence="5 6" key="1">
    <citation type="submission" date="2019-09" db="EMBL/GenBank/DDBJ databases">
        <authorList>
            <person name="Chandra G."/>
            <person name="Truman W A."/>
        </authorList>
    </citation>
    <scope>NUCLEOTIDE SEQUENCE [LARGE SCALE GENOMIC DNA]</scope>
    <source>
        <strain evidence="5">PS928</strain>
    </source>
</reference>
<evidence type="ECO:0000256" key="2">
    <source>
        <dbReference type="ARBA" id="ARBA00023125"/>
    </source>
</evidence>